<dbReference type="Proteomes" id="UP001145072">
    <property type="component" value="Unassembled WGS sequence"/>
</dbReference>
<keyword evidence="6" id="KW-1185">Reference proteome</keyword>
<dbReference type="InterPro" id="IPR018197">
    <property type="entry name" value="Glycerate_kinase_RE-like"/>
</dbReference>
<dbReference type="Gene3D" id="3.90.1510.10">
    <property type="entry name" value="Glycerate kinase, domain 2"/>
    <property type="match status" value="1"/>
</dbReference>
<dbReference type="RefSeq" id="WP_259871640.1">
    <property type="nucleotide sequence ID" value="NZ_JAMQJZ010000009.1"/>
</dbReference>
<dbReference type="SUPFAM" id="SSF110738">
    <property type="entry name" value="Glycerate kinase I"/>
    <property type="match status" value="1"/>
</dbReference>
<keyword evidence="3 4" id="KW-0418">Kinase</keyword>
<dbReference type="AlphaFoldDB" id="A0A9X3WK87"/>
<proteinExistence type="inferred from homology"/>
<dbReference type="PIRSF" id="PIRSF006078">
    <property type="entry name" value="GlxK"/>
    <property type="match status" value="1"/>
</dbReference>
<dbReference type="InterPro" id="IPR004381">
    <property type="entry name" value="Glycerate_kinase"/>
</dbReference>
<gene>
    <name evidence="5" type="ORF">NC661_12720</name>
</gene>
<dbReference type="GO" id="GO:0031388">
    <property type="term" value="P:organic acid phosphorylation"/>
    <property type="evidence" value="ECO:0007669"/>
    <property type="project" value="UniProtKB-UniRule"/>
</dbReference>
<dbReference type="PANTHER" id="PTHR21599">
    <property type="entry name" value="GLYCERATE KINASE"/>
    <property type="match status" value="1"/>
</dbReference>
<dbReference type="Gene3D" id="3.40.50.10350">
    <property type="entry name" value="Glycerate kinase, domain 1"/>
    <property type="match status" value="1"/>
</dbReference>
<accession>A0A9X3WK87</accession>
<evidence type="ECO:0000256" key="1">
    <source>
        <dbReference type="ARBA" id="ARBA00006284"/>
    </source>
</evidence>
<dbReference type="EMBL" id="JAMQJZ010000009">
    <property type="protein sequence ID" value="MDC3421235.1"/>
    <property type="molecule type" value="Genomic_DNA"/>
</dbReference>
<dbReference type="InterPro" id="IPR018193">
    <property type="entry name" value="Glyc_kinase_flavodox-like_fold"/>
</dbReference>
<evidence type="ECO:0000256" key="3">
    <source>
        <dbReference type="ARBA" id="ARBA00022777"/>
    </source>
</evidence>
<sequence>MRIVVAPDSYKGSLFALKVAEIMGKAIKEVKPSVDVVLKPMADGGEGTIDTMLSSIEGKRIPITCTGPLGEKIDTYYAVTKENIVIVETACIAGLVQVPESLRNPDYTTSFGLGEVIRHALDQGYRSFVIGLGGSAINDGGLGMLRALGMQAFDGDGRELGPYGKDVAQIHSVSFQNLDKRLPQAQLRIACDVDNPLCGKAGASAVFGPQKGLAKERVEHYDKALHNYAVLVEKSIGVVAKDKDGAGAAGGLGFAFLVIGGQLESGAALLAEASGLEDAIKVSDVAITGEGQTDDQTLRGKAPSYVADLARRNYIPTILISGSVNGDIESLNTKFASCFSIINQPYTLEQCLEEAEQLVYQQTKQVTRLIISFCR</sequence>
<protein>
    <submittedName>
        <fullName evidence="5">Glycerate kinase</fullName>
    </submittedName>
</protein>
<evidence type="ECO:0000256" key="2">
    <source>
        <dbReference type="ARBA" id="ARBA00022679"/>
    </source>
</evidence>
<dbReference type="PANTHER" id="PTHR21599:SF0">
    <property type="entry name" value="GLYCERATE KINASE"/>
    <property type="match status" value="1"/>
</dbReference>
<evidence type="ECO:0000313" key="6">
    <source>
        <dbReference type="Proteomes" id="UP001145072"/>
    </source>
</evidence>
<dbReference type="Pfam" id="PF02595">
    <property type="entry name" value="Gly_kinase"/>
    <property type="match status" value="1"/>
</dbReference>
<name>A0A9X3WK87_9BACI</name>
<dbReference type="NCBIfam" id="TIGR00045">
    <property type="entry name" value="glycerate kinase"/>
    <property type="match status" value="1"/>
</dbReference>
<organism evidence="5 6">
    <name type="scientific">Aquibacillus koreensis</name>
    <dbReference type="NCBI Taxonomy" id="279446"/>
    <lineage>
        <taxon>Bacteria</taxon>
        <taxon>Bacillati</taxon>
        <taxon>Bacillota</taxon>
        <taxon>Bacilli</taxon>
        <taxon>Bacillales</taxon>
        <taxon>Bacillaceae</taxon>
        <taxon>Aquibacillus</taxon>
    </lineage>
</organism>
<comment type="similarity">
    <text evidence="1 4">Belongs to the glycerate kinase type-1 family.</text>
</comment>
<dbReference type="GO" id="GO:0008887">
    <property type="term" value="F:glycerate kinase activity"/>
    <property type="evidence" value="ECO:0007669"/>
    <property type="project" value="UniProtKB-UniRule"/>
</dbReference>
<evidence type="ECO:0000256" key="4">
    <source>
        <dbReference type="PIRNR" id="PIRNR006078"/>
    </source>
</evidence>
<dbReference type="InterPro" id="IPR036129">
    <property type="entry name" value="Glycerate_kinase_sf"/>
</dbReference>
<comment type="caution">
    <text evidence="5">The sequence shown here is derived from an EMBL/GenBank/DDBJ whole genome shotgun (WGS) entry which is preliminary data.</text>
</comment>
<reference evidence="5" key="1">
    <citation type="submission" date="2022-06" db="EMBL/GenBank/DDBJ databases">
        <title>Aquibacillus sp. a new bacterium isolated from soil saline samples.</title>
        <authorList>
            <person name="Galisteo C."/>
            <person name="De La Haba R."/>
            <person name="Sanchez-Porro C."/>
            <person name="Ventosa A."/>
        </authorList>
    </citation>
    <scope>NUCLEOTIDE SEQUENCE</scope>
    <source>
        <strain evidence="5">JCM 12387</strain>
    </source>
</reference>
<keyword evidence="2 4" id="KW-0808">Transferase</keyword>
<evidence type="ECO:0000313" key="5">
    <source>
        <dbReference type="EMBL" id="MDC3421235.1"/>
    </source>
</evidence>